<comment type="caution">
    <text evidence="3">The sequence shown here is derived from an EMBL/GenBank/DDBJ whole genome shotgun (WGS) entry which is preliminary data.</text>
</comment>
<dbReference type="VEuPathDB" id="TriTrypDB:TEOVI_000043200"/>
<reference evidence="3" key="1">
    <citation type="submission" date="2016-09" db="EMBL/GenBank/DDBJ databases">
        <authorList>
            <person name="Hebert L."/>
            <person name="Moumen B."/>
        </authorList>
    </citation>
    <scope>NUCLEOTIDE SEQUENCE [LARGE SCALE GENOMIC DNA]</scope>
    <source>
        <strain evidence="3">OVI</strain>
    </source>
</reference>
<gene>
    <name evidence="3" type="ORF">TEOVI_000043200</name>
</gene>
<accession>A0A1G4I6H2</accession>
<evidence type="ECO:0000256" key="1">
    <source>
        <dbReference type="SAM" id="MobiDB-lite"/>
    </source>
</evidence>
<dbReference type="InterPro" id="IPR057887">
    <property type="entry name" value="IQUB_helical"/>
</dbReference>
<feature type="compositionally biased region" description="Acidic residues" evidence="1">
    <location>
        <begin position="34"/>
        <end position="50"/>
    </location>
</feature>
<dbReference type="PANTHER" id="PTHR21074:SF0">
    <property type="entry name" value="IQ AND UBIQUITIN-LIKE DOMAIN-CONTAINING PROTEIN"/>
    <property type="match status" value="1"/>
</dbReference>
<feature type="region of interest" description="Disordered" evidence="1">
    <location>
        <begin position="143"/>
        <end position="162"/>
    </location>
</feature>
<dbReference type="Proteomes" id="UP000195570">
    <property type="component" value="Unassembled WGS sequence"/>
</dbReference>
<dbReference type="GeneID" id="92374372"/>
<dbReference type="EMBL" id="CZPT02000743">
    <property type="protein sequence ID" value="SCU67433.1"/>
    <property type="molecule type" value="Genomic_DNA"/>
</dbReference>
<dbReference type="PANTHER" id="PTHR21074">
    <property type="entry name" value="IQ AND UBIQUITIN-LIKE DOMAIN-CONTAINING PROTEIN"/>
    <property type="match status" value="1"/>
</dbReference>
<proteinExistence type="predicted"/>
<organism evidence="3 4">
    <name type="scientific">Trypanosoma equiperdum</name>
    <dbReference type="NCBI Taxonomy" id="5694"/>
    <lineage>
        <taxon>Eukaryota</taxon>
        <taxon>Discoba</taxon>
        <taxon>Euglenozoa</taxon>
        <taxon>Kinetoplastea</taxon>
        <taxon>Metakinetoplastina</taxon>
        <taxon>Trypanosomatida</taxon>
        <taxon>Trypanosomatidae</taxon>
        <taxon>Trypanosoma</taxon>
    </lineage>
</organism>
<evidence type="ECO:0000313" key="3">
    <source>
        <dbReference type="EMBL" id="SCU67433.1"/>
    </source>
</evidence>
<feature type="domain" description="IQ motif and ubiquitin-like" evidence="2">
    <location>
        <begin position="568"/>
        <end position="676"/>
    </location>
</feature>
<evidence type="ECO:0000259" key="2">
    <source>
        <dbReference type="Pfam" id="PF25805"/>
    </source>
</evidence>
<feature type="compositionally biased region" description="Polar residues" evidence="1">
    <location>
        <begin position="147"/>
        <end position="156"/>
    </location>
</feature>
<keyword evidence="4" id="KW-1185">Reference proteome</keyword>
<name>A0A1G4I6H2_TRYEQ</name>
<dbReference type="AlphaFoldDB" id="A0A1G4I6H2"/>
<dbReference type="PROSITE" id="PS50096">
    <property type="entry name" value="IQ"/>
    <property type="match status" value="1"/>
</dbReference>
<feature type="region of interest" description="Disordered" evidence="1">
    <location>
        <begin position="1"/>
        <end position="52"/>
    </location>
</feature>
<protein>
    <recommendedName>
        <fullName evidence="2">IQ motif and ubiquitin-like domain-containing protein</fullName>
    </recommendedName>
</protein>
<dbReference type="RefSeq" id="XP_067078750.1">
    <property type="nucleotide sequence ID" value="XM_067222649.1"/>
</dbReference>
<evidence type="ECO:0000313" key="4">
    <source>
        <dbReference type="Proteomes" id="UP000195570"/>
    </source>
</evidence>
<dbReference type="InterPro" id="IPR037695">
    <property type="entry name" value="IQUB"/>
</dbReference>
<dbReference type="Pfam" id="PF25805">
    <property type="entry name" value="IQUB"/>
    <property type="match status" value="1"/>
</dbReference>
<sequence>MDGDDGMPPSEHSGTPFSQFEEDQEQEDLLREEIPEEAGESELPEGDDQTDIALLPNDSEYAANTSELEGFGTEVRTTDMELEDSVDPELDMVGAEVAPVTKPSESVEELPLTAQAVDSELADVMPEREQPSYGVQTQLDVEDITEESSQQPTAESSEVEAHQLSPNEYIVSADIEVSVFVTVQPMGFQVTVKAPGGSRGDVYSGFLYECIASRFGVHPESLRLRWRGERLRFGVTVPYEAGPGPREGRLWIDAFFNEGMIPEHLMSIEKDNHYVRCVTVRARLEQIGPSDLISARRRGLTFDEAINEVRESTKPQNYMTISIVHDPMGIRLPFLGGYRLKKDHSRIFRHAATQLSSPGDTTLADLQYGPIVRNRVSRKTQTYGVSRSTQTLREGRTQTARPDYEVDEKFDEAITAKPYFSSQELLALQSTMIVVIQKMYRKWKARRVFREVAALRQDFLNKAAQQAAEEEAEKRRREEFELRRRAVPRTADDFKTLRKELEAWRAAEAERILADTSLSEAQKRTALTHLTNKEVKLLRELETLRGTVLNNRRMHRFETILQAMTCAKDCGPVSVTTQAAERACELRQLYASFTEPPKTVEGRLDILLHVKWTVKEFDVPLTRQIVELIDREADLLQRGRTMCSLKGLHTRLENLLKRFIATPEYNPAVEEVVRGPKFGVADGLDAPKISSSRRLKPSNVL</sequence>